<keyword evidence="2 5" id="KW-0963">Cytoplasm</keyword>
<sequence length="169" mass="19672">MSLKNIKKNKLIYNYHEREYLQYIDSALLNASKTLLNFIIKDKKFLSLLSSIRHYFLLDSGDFFVIFFDLAESTLIKPKNEIDILKLESLLELAIRNSIFSSDPFSECVGIILLEDDLETNQLNILGSQNQSLKYSDGIRSLAFTYNVEWPLSLIINEIVNKILKYIFF</sequence>
<dbReference type="GO" id="GO:0000278">
    <property type="term" value="P:mitotic cell cycle"/>
    <property type="evidence" value="ECO:0007669"/>
    <property type="project" value="TreeGrafter"/>
</dbReference>
<dbReference type="GO" id="GO:0005874">
    <property type="term" value="C:microtubule"/>
    <property type="evidence" value="ECO:0007669"/>
    <property type="project" value="UniProtKB-KW"/>
</dbReference>
<dbReference type="GO" id="GO:0051011">
    <property type="term" value="F:microtubule minus-end binding"/>
    <property type="evidence" value="ECO:0007669"/>
    <property type="project" value="TreeGrafter"/>
</dbReference>
<dbReference type="Gene3D" id="1.20.120.1900">
    <property type="entry name" value="Gamma-tubulin complex, C-terminal domain"/>
    <property type="match status" value="1"/>
</dbReference>
<proteinExistence type="inferred from homology"/>
<accession>A0A6B2G0H8</accession>
<dbReference type="InterPro" id="IPR042241">
    <property type="entry name" value="GCP_C_sf"/>
</dbReference>
<dbReference type="GO" id="GO:0051321">
    <property type="term" value="P:meiotic cell cycle"/>
    <property type="evidence" value="ECO:0007669"/>
    <property type="project" value="TreeGrafter"/>
</dbReference>
<evidence type="ECO:0000256" key="1">
    <source>
        <dbReference type="ARBA" id="ARBA00010337"/>
    </source>
</evidence>
<dbReference type="GO" id="GO:0051225">
    <property type="term" value="P:spindle assembly"/>
    <property type="evidence" value="ECO:0007669"/>
    <property type="project" value="TreeGrafter"/>
</dbReference>
<dbReference type="InterPro" id="IPR007259">
    <property type="entry name" value="GCP"/>
</dbReference>
<reference evidence="7" key="1">
    <citation type="submission" date="2018-11" db="EMBL/GenBank/DDBJ databases">
        <title>Myxobolus squamalis genome and transcriptome.</title>
        <authorList>
            <person name="Yahalomi D."/>
            <person name="Atkinson S.D."/>
            <person name="Neuhof M."/>
            <person name="Chang E.S."/>
            <person name="Philippe H."/>
            <person name="Cartwright P."/>
            <person name="Bartholomew J.L."/>
            <person name="Huchon D."/>
        </authorList>
    </citation>
    <scope>NUCLEOTIDE SEQUENCE</scope>
    <source>
        <strain evidence="7">71B08</strain>
        <tissue evidence="7">Whole</tissue>
    </source>
</reference>
<protein>
    <recommendedName>
        <fullName evidence="5">Gamma-tubulin complex component</fullName>
    </recommendedName>
</protein>
<comment type="subcellular location">
    <subcellularLocation>
        <location evidence="5">Cytoplasm</location>
        <location evidence="5">Cytoskeleton</location>
        <location evidence="5">Microtubule organizing center</location>
    </subcellularLocation>
</comment>
<dbReference type="GO" id="GO:0043015">
    <property type="term" value="F:gamma-tubulin binding"/>
    <property type="evidence" value="ECO:0007669"/>
    <property type="project" value="InterPro"/>
</dbReference>
<organism evidence="7">
    <name type="scientific">Myxobolus squamalis</name>
    <name type="common">Myxosporean</name>
    <dbReference type="NCBI Taxonomy" id="59785"/>
    <lineage>
        <taxon>Eukaryota</taxon>
        <taxon>Metazoa</taxon>
        <taxon>Cnidaria</taxon>
        <taxon>Myxozoa</taxon>
        <taxon>Myxosporea</taxon>
        <taxon>Bivalvulida</taxon>
        <taxon>Platysporina</taxon>
        <taxon>Myxobolidae</taxon>
        <taxon>Myxobolus</taxon>
    </lineage>
</organism>
<evidence type="ECO:0000256" key="3">
    <source>
        <dbReference type="ARBA" id="ARBA00022701"/>
    </source>
</evidence>
<dbReference type="GO" id="GO:0031122">
    <property type="term" value="P:cytoplasmic microtubule organization"/>
    <property type="evidence" value="ECO:0007669"/>
    <property type="project" value="TreeGrafter"/>
</dbReference>
<name>A0A6B2G0H8_MYXSQ</name>
<keyword evidence="3 5" id="KW-0493">Microtubule</keyword>
<evidence type="ECO:0000313" key="7">
    <source>
        <dbReference type="EMBL" id="NDJ95815.1"/>
    </source>
</evidence>
<dbReference type="EMBL" id="GHBR01000232">
    <property type="protein sequence ID" value="NDJ95815.1"/>
    <property type="molecule type" value="Transcribed_RNA"/>
</dbReference>
<dbReference type="InterPro" id="IPR040457">
    <property type="entry name" value="GCP_C"/>
</dbReference>
<evidence type="ECO:0000256" key="2">
    <source>
        <dbReference type="ARBA" id="ARBA00022490"/>
    </source>
</evidence>
<dbReference type="PANTHER" id="PTHR19302:SF13">
    <property type="entry name" value="GAMMA-TUBULIN COMPLEX COMPONENT 2"/>
    <property type="match status" value="1"/>
</dbReference>
<evidence type="ECO:0000256" key="4">
    <source>
        <dbReference type="ARBA" id="ARBA00023212"/>
    </source>
</evidence>
<dbReference type="GO" id="GO:0007020">
    <property type="term" value="P:microtubule nucleation"/>
    <property type="evidence" value="ECO:0007669"/>
    <property type="project" value="InterPro"/>
</dbReference>
<keyword evidence="4 5" id="KW-0206">Cytoskeleton</keyword>
<dbReference type="GO" id="GO:0000922">
    <property type="term" value="C:spindle pole"/>
    <property type="evidence" value="ECO:0007669"/>
    <property type="project" value="InterPro"/>
</dbReference>
<comment type="similarity">
    <text evidence="1 5">Belongs to the TUBGCP family.</text>
</comment>
<evidence type="ECO:0000259" key="6">
    <source>
        <dbReference type="Pfam" id="PF04130"/>
    </source>
</evidence>
<feature type="domain" description="Gamma tubulin complex component C-terminal" evidence="6">
    <location>
        <begin position="49"/>
        <end position="162"/>
    </location>
</feature>
<dbReference type="Pfam" id="PF04130">
    <property type="entry name" value="GCP_C_terminal"/>
    <property type="match status" value="1"/>
</dbReference>
<dbReference type="GO" id="GO:0000930">
    <property type="term" value="C:gamma-tubulin complex"/>
    <property type="evidence" value="ECO:0007669"/>
    <property type="project" value="TreeGrafter"/>
</dbReference>
<evidence type="ECO:0000256" key="5">
    <source>
        <dbReference type="RuleBase" id="RU363050"/>
    </source>
</evidence>
<dbReference type="AlphaFoldDB" id="A0A6B2G0H8"/>
<dbReference type="PANTHER" id="PTHR19302">
    <property type="entry name" value="GAMMA TUBULIN COMPLEX PROTEIN"/>
    <property type="match status" value="1"/>
</dbReference>